<proteinExistence type="predicted"/>
<dbReference type="RefSeq" id="WP_100919479.1">
    <property type="nucleotide sequence ID" value="NZ_CP020370.1"/>
</dbReference>
<evidence type="ECO:0000313" key="2">
    <source>
        <dbReference type="EMBL" id="AUB81722.1"/>
    </source>
</evidence>
<dbReference type="OrthoDB" id="218680at2"/>
<feature type="signal peptide" evidence="1">
    <location>
        <begin position="1"/>
        <end position="38"/>
    </location>
</feature>
<keyword evidence="3" id="KW-1185">Reference proteome</keyword>
<keyword evidence="1" id="KW-0732">Signal</keyword>
<evidence type="ECO:0000313" key="3">
    <source>
        <dbReference type="Proteomes" id="UP000232638"/>
    </source>
</evidence>
<gene>
    <name evidence="2" type="ORF">THSYN_12630</name>
</gene>
<evidence type="ECO:0008006" key="4">
    <source>
        <dbReference type="Google" id="ProtNLM"/>
    </source>
</evidence>
<organism evidence="2 3">
    <name type="scientific">Candidatus Thiodictyon syntrophicum</name>
    <dbReference type="NCBI Taxonomy" id="1166950"/>
    <lineage>
        <taxon>Bacteria</taxon>
        <taxon>Pseudomonadati</taxon>
        <taxon>Pseudomonadota</taxon>
        <taxon>Gammaproteobacteria</taxon>
        <taxon>Chromatiales</taxon>
        <taxon>Chromatiaceae</taxon>
        <taxon>Thiodictyon</taxon>
    </lineage>
</organism>
<evidence type="ECO:0000256" key="1">
    <source>
        <dbReference type="SAM" id="SignalP"/>
    </source>
</evidence>
<reference evidence="2 3" key="1">
    <citation type="submission" date="2017-03" db="EMBL/GenBank/DDBJ databases">
        <title>Complete genome sequence of Candidatus 'Thiodictyon syntrophicum' sp. nov. strain Cad16T, a photolithoautotroph purple sulfur bacterium isolated from an alpine meromictic lake.</title>
        <authorList>
            <person name="Luedin S.M."/>
            <person name="Pothier J.F."/>
            <person name="Danza F."/>
            <person name="Storelli N."/>
            <person name="Wittwer M."/>
            <person name="Tonolla M."/>
        </authorList>
    </citation>
    <scope>NUCLEOTIDE SEQUENCE [LARGE SCALE GENOMIC DNA]</scope>
    <source>
        <strain evidence="2 3">Cad16T</strain>
    </source>
</reference>
<name>A0A2K8U802_9GAMM</name>
<dbReference type="KEGG" id="tsy:THSYN_12630"/>
<dbReference type="Proteomes" id="UP000232638">
    <property type="component" value="Chromosome"/>
</dbReference>
<accession>A0A2K8U802</accession>
<dbReference type="EMBL" id="CP020370">
    <property type="protein sequence ID" value="AUB81722.1"/>
    <property type="molecule type" value="Genomic_DNA"/>
</dbReference>
<feature type="chain" id="PRO_5014655507" description="PEP-CTERM protein-sorting domain-containing protein" evidence="1">
    <location>
        <begin position="39"/>
        <end position="637"/>
    </location>
</feature>
<dbReference type="AlphaFoldDB" id="A0A2K8U802"/>
<sequence length="637" mass="63668">MLDRTTTARRPHRARRVAFRALLALAAGLVLSAAAALADTVSQTASDAVGESSLTQGARWGAGEPSGAPVAGTPPTAGYDYANAVAGRLTRTPTAGDLSFAGDSLSFSNAAQLQLLNVNATTTINDLRLDNGIVEADAAVGANSVTLAGTVTVAAGGGTFRVADPDSTLAIAAALVDPAVDTAGDLTFTGTATGGTIRLDAAANTYTGATTVTSGRLTIWHDNALGATATGTTIDGTGALVLSGGISTAEPLTLLSRAVDPDTGEPAHVYSVGNNTLAGPITLSAGSDPFLYDTFAFGSLVGTLTVAGDLTADATNDYGYLGFGGPGAVRVTGDIDLSAVALDAQVLGTGPGPLTIDGDVNLSGGPVDFVALGALGGDMTVNGKIDMTNTPGGAAVANLGSGTLLLNGDIDMSPLTDYYRDVYNAGSGTTVVNGRITGADSVGAYAGKMVLGAGADVSGTAWIFADLDAIVDATAVVGGLLLGADQELFGDGTLEGDVVALDGSMVDAGWNWGDPPGHFTITGDLDLKTGSRVLVDLDPTGSGSADLLTILGELILDTDVLFDFNLLGALDDPVYIFMTYGSWDGSGNFDATNVPSGYEIRYGYQGNTMALVPGPAPWALVGLGALGLAGRRRLGTG</sequence>
<protein>
    <recommendedName>
        <fullName evidence="4">PEP-CTERM protein-sorting domain-containing protein</fullName>
    </recommendedName>
</protein>